<dbReference type="RefSeq" id="WP_274260620.1">
    <property type="nucleotide sequence ID" value="NZ_CP117884.1"/>
</dbReference>
<proteinExistence type="predicted"/>
<evidence type="ECO:0000259" key="2">
    <source>
        <dbReference type="Pfam" id="PF07853"/>
    </source>
</evidence>
<feature type="transmembrane region" description="Helical" evidence="1">
    <location>
        <begin position="115"/>
        <end position="134"/>
    </location>
</feature>
<dbReference type="Proteomes" id="UP001220377">
    <property type="component" value="Chromosome"/>
</dbReference>
<protein>
    <submittedName>
        <fullName evidence="3">DUF1648 domain-containing protein</fullName>
    </submittedName>
</protein>
<accession>A0ABY7WRS4</accession>
<feature type="transmembrane region" description="Helical" evidence="1">
    <location>
        <begin position="47"/>
        <end position="67"/>
    </location>
</feature>
<keyword evidence="1" id="KW-0472">Membrane</keyword>
<feature type="transmembrane region" description="Helical" evidence="1">
    <location>
        <begin position="191"/>
        <end position="209"/>
    </location>
</feature>
<reference evidence="3 4" key="1">
    <citation type="submission" date="2023-02" db="EMBL/GenBank/DDBJ databases">
        <title>Genome sequence of Lacticaseibacillus sp. KACC 23028.</title>
        <authorList>
            <person name="Kim S."/>
            <person name="Heo J."/>
            <person name="Kwon S.-W."/>
        </authorList>
    </citation>
    <scope>NUCLEOTIDE SEQUENCE [LARGE SCALE GENOMIC DNA]</scope>
    <source>
        <strain evidence="3 4">KACC 23028</strain>
    </source>
</reference>
<evidence type="ECO:0000313" key="3">
    <source>
        <dbReference type="EMBL" id="WDF82872.1"/>
    </source>
</evidence>
<feature type="domain" description="DUF1648" evidence="2">
    <location>
        <begin position="14"/>
        <end position="62"/>
    </location>
</feature>
<organism evidence="3 4">
    <name type="scientific">Lacticaseibacillus pabuli</name>
    <dbReference type="NCBI Taxonomy" id="3025672"/>
    <lineage>
        <taxon>Bacteria</taxon>
        <taxon>Bacillati</taxon>
        <taxon>Bacillota</taxon>
        <taxon>Bacilli</taxon>
        <taxon>Lactobacillales</taxon>
        <taxon>Lactobacillaceae</taxon>
        <taxon>Lacticaseibacillus</taxon>
    </lineage>
</organism>
<keyword evidence="4" id="KW-1185">Reference proteome</keyword>
<evidence type="ECO:0000313" key="4">
    <source>
        <dbReference type="Proteomes" id="UP001220377"/>
    </source>
</evidence>
<feature type="transmembrane region" description="Helical" evidence="1">
    <location>
        <begin position="88"/>
        <end position="109"/>
    </location>
</feature>
<keyword evidence="1" id="KW-0812">Transmembrane</keyword>
<keyword evidence="1" id="KW-1133">Transmembrane helix</keyword>
<dbReference type="PANTHER" id="PTHR37810:SF5">
    <property type="entry name" value="IMMUNITY PROTEIN SDPI"/>
    <property type="match status" value="1"/>
</dbReference>
<name>A0ABY7WRS4_9LACO</name>
<dbReference type="InterPro" id="IPR012867">
    <property type="entry name" value="DUF1648"/>
</dbReference>
<sequence length="215" mass="24319">MTKNKWRTLCITSLVILAPILYGMSVYGQLPARMVTHWGADNQPNGWMPKALMVFGLPVLMLIFHLIAVGTTYYSDRHVQMPQRMERFVAWIFPVITLVAYVTTIRYGLGDHINTRLWAMSLIAVILVVMGNYLPTVPAESASRLTFGLHLPWRVTNRAGAQKTLRVLGYFYVASGVVMLLSLFFSPNVSWAALILFLLGQPVILGLSYRWTTRK</sequence>
<gene>
    <name evidence="3" type="ORF">PQ472_01115</name>
</gene>
<dbReference type="Pfam" id="PF07853">
    <property type="entry name" value="DUF1648"/>
    <property type="match status" value="1"/>
</dbReference>
<evidence type="ECO:0000256" key="1">
    <source>
        <dbReference type="SAM" id="Phobius"/>
    </source>
</evidence>
<dbReference type="EMBL" id="CP117884">
    <property type="protein sequence ID" value="WDF82872.1"/>
    <property type="molecule type" value="Genomic_DNA"/>
</dbReference>
<feature type="transmembrane region" description="Helical" evidence="1">
    <location>
        <begin position="167"/>
        <end position="185"/>
    </location>
</feature>
<dbReference type="PANTHER" id="PTHR37810">
    <property type="entry name" value="IMMUNITY PROTEIN SDPI"/>
    <property type="match status" value="1"/>
</dbReference>